<dbReference type="AlphaFoldDB" id="A0AAE3LKM8"/>
<protein>
    <submittedName>
        <fullName evidence="1">YdeI/OmpD-associated family protein</fullName>
    </submittedName>
</protein>
<comment type="caution">
    <text evidence="1">The sequence shown here is derived from an EMBL/GenBank/DDBJ whole genome shotgun (WGS) entry which is preliminary data.</text>
</comment>
<sequence>MASQSLLEKLQLGSEKNILIQGLPSSVEKHFSKISFSKNVTPLLKIKKIDFALIFALSNSQLCNILKDVFPALNINARLWIAYPKPASKIVSDLNRDCSWSVLKDSGFESKEDIEMDTVWSAINFVREFTGDAEIMKEAKKSDTVSAPTSAKFEKKLSIIPVELSTLFNKQVEAKEFFASLSPNNQKQYVTWITGAKRADVKQRRLEATVEKLLAGKKSPLEK</sequence>
<gene>
    <name evidence="1" type="ORF">OD355_11265</name>
</gene>
<dbReference type="EMBL" id="JAOTPL010000018">
    <property type="protein sequence ID" value="MCU7695097.1"/>
    <property type="molecule type" value="Genomic_DNA"/>
</dbReference>
<dbReference type="Pfam" id="PF13376">
    <property type="entry name" value="OmdA"/>
    <property type="match status" value="1"/>
</dbReference>
<accession>A0AAE3LKM8</accession>
<evidence type="ECO:0000313" key="2">
    <source>
        <dbReference type="Proteomes" id="UP001209317"/>
    </source>
</evidence>
<keyword evidence="2" id="KW-1185">Reference proteome</keyword>
<proteinExistence type="predicted"/>
<reference evidence="1" key="1">
    <citation type="submission" date="2022-10" db="EMBL/GenBank/DDBJ databases">
        <authorList>
            <person name="Kim H.S."/>
            <person name="Kim J.-S."/>
            <person name="Suh M.K."/>
            <person name="Eom M.K."/>
            <person name="Lee J.-S."/>
        </authorList>
    </citation>
    <scope>NUCLEOTIDE SEQUENCE</scope>
    <source>
        <strain evidence="1">LIP-5</strain>
    </source>
</reference>
<organism evidence="1 2">
    <name type="scientific">Haoranjiania flava</name>
    <dbReference type="NCBI Taxonomy" id="1856322"/>
    <lineage>
        <taxon>Bacteria</taxon>
        <taxon>Pseudomonadati</taxon>
        <taxon>Bacteroidota</taxon>
        <taxon>Chitinophagia</taxon>
        <taxon>Chitinophagales</taxon>
        <taxon>Chitinophagaceae</taxon>
        <taxon>Haoranjiania</taxon>
    </lineage>
</organism>
<name>A0AAE3LKM8_9BACT</name>
<dbReference type="RefSeq" id="WP_263038584.1">
    <property type="nucleotide sequence ID" value="NZ_JAOTPL010000018.1"/>
</dbReference>
<dbReference type="Proteomes" id="UP001209317">
    <property type="component" value="Unassembled WGS sequence"/>
</dbReference>
<evidence type="ECO:0000313" key="1">
    <source>
        <dbReference type="EMBL" id="MCU7695097.1"/>
    </source>
</evidence>